<keyword evidence="13" id="KW-0539">Nucleus</keyword>
<keyword evidence="8" id="KW-0862">Zinc</keyword>
<dbReference type="FunFam" id="3.30.160.60:FF:000135">
    <property type="entry name" value="Zinc finger protein 358"/>
    <property type="match status" value="1"/>
</dbReference>
<dbReference type="GO" id="GO:0008270">
    <property type="term" value="F:zinc ion binding"/>
    <property type="evidence" value="ECO:0007669"/>
    <property type="project" value="UniProtKB-KW"/>
</dbReference>
<feature type="domain" description="C2H2-type" evidence="15">
    <location>
        <begin position="305"/>
        <end position="332"/>
    </location>
</feature>
<evidence type="ECO:0000256" key="14">
    <source>
        <dbReference type="PROSITE-ProRule" id="PRU00042"/>
    </source>
</evidence>
<keyword evidence="11" id="KW-0238">DNA-binding</keyword>
<dbReference type="FunFam" id="3.30.160.60:FF:000295">
    <property type="entry name" value="zinc finger protein 19"/>
    <property type="match status" value="1"/>
</dbReference>
<proteinExistence type="inferred from homology"/>
<dbReference type="GO" id="GO:0005634">
    <property type="term" value="C:nucleus"/>
    <property type="evidence" value="ECO:0007669"/>
    <property type="project" value="UniProtKB-SubCell"/>
</dbReference>
<evidence type="ECO:0000256" key="12">
    <source>
        <dbReference type="ARBA" id="ARBA00023163"/>
    </source>
</evidence>
<evidence type="ECO:0000256" key="4">
    <source>
        <dbReference type="ARBA" id="ARBA00022499"/>
    </source>
</evidence>
<feature type="domain" description="C2H2-type" evidence="15">
    <location>
        <begin position="473"/>
        <end position="500"/>
    </location>
</feature>
<dbReference type="PROSITE" id="PS00028">
    <property type="entry name" value="ZINC_FINGER_C2H2_1"/>
    <property type="match status" value="10"/>
</dbReference>
<comment type="similarity">
    <text evidence="3">Belongs to the krueppel C2H2-type zinc-finger protein family.</text>
</comment>
<evidence type="ECO:0000256" key="9">
    <source>
        <dbReference type="ARBA" id="ARBA00022843"/>
    </source>
</evidence>
<dbReference type="SMART" id="SM00355">
    <property type="entry name" value="ZnF_C2H2"/>
    <property type="match status" value="10"/>
</dbReference>
<dbReference type="Pfam" id="PF00096">
    <property type="entry name" value="zf-C2H2"/>
    <property type="match status" value="9"/>
</dbReference>
<dbReference type="PANTHER" id="PTHR24377">
    <property type="entry name" value="IP01015P-RELATED"/>
    <property type="match status" value="1"/>
</dbReference>
<comment type="function">
    <text evidence="1">May be involved in transcriptional regulation.</text>
</comment>
<evidence type="ECO:0000256" key="11">
    <source>
        <dbReference type="ARBA" id="ARBA00023125"/>
    </source>
</evidence>
<dbReference type="Proteomes" id="UP000504640">
    <property type="component" value="Unplaced"/>
</dbReference>
<evidence type="ECO:0000313" key="16">
    <source>
        <dbReference type="Proteomes" id="UP000504640"/>
    </source>
</evidence>
<dbReference type="SUPFAM" id="SSF57667">
    <property type="entry name" value="beta-beta-alpha zinc fingers"/>
    <property type="match status" value="6"/>
</dbReference>
<dbReference type="FunFam" id="3.30.160.60:FF:000176">
    <property type="entry name" value="zinc finger protein 70"/>
    <property type="match status" value="1"/>
</dbReference>
<feature type="domain" description="C2H2-type" evidence="15">
    <location>
        <begin position="501"/>
        <end position="528"/>
    </location>
</feature>
<evidence type="ECO:0000256" key="1">
    <source>
        <dbReference type="ARBA" id="ARBA00003767"/>
    </source>
</evidence>
<dbReference type="InterPro" id="IPR050826">
    <property type="entry name" value="Krueppel_C2H2_ZnFinger"/>
</dbReference>
<evidence type="ECO:0000256" key="13">
    <source>
        <dbReference type="ARBA" id="ARBA00023242"/>
    </source>
</evidence>
<evidence type="ECO:0000256" key="5">
    <source>
        <dbReference type="ARBA" id="ARBA00022723"/>
    </source>
</evidence>
<evidence type="ECO:0000256" key="2">
    <source>
        <dbReference type="ARBA" id="ARBA00004123"/>
    </source>
</evidence>
<feature type="domain" description="C2H2-type" evidence="15">
    <location>
        <begin position="445"/>
        <end position="472"/>
    </location>
</feature>
<feature type="domain" description="C2H2-type" evidence="15">
    <location>
        <begin position="417"/>
        <end position="444"/>
    </location>
</feature>
<keyword evidence="4" id="KW-1017">Isopeptide bond</keyword>
<evidence type="ECO:0000256" key="7">
    <source>
        <dbReference type="ARBA" id="ARBA00022771"/>
    </source>
</evidence>
<gene>
    <name evidence="17" type="primary">ZNF134</name>
</gene>
<keyword evidence="10" id="KW-0805">Transcription regulation</keyword>
<feature type="domain" description="C2H2-type" evidence="15">
    <location>
        <begin position="361"/>
        <end position="388"/>
    </location>
</feature>
<dbReference type="FunFam" id="3.30.160.60:FF:001270">
    <property type="entry name" value="zinc finger protein 583 isoform X1"/>
    <property type="match status" value="1"/>
</dbReference>
<keyword evidence="12" id="KW-0804">Transcription</keyword>
<keyword evidence="6" id="KW-0677">Repeat</keyword>
<keyword evidence="16" id="KW-1185">Reference proteome</keyword>
<dbReference type="FunFam" id="3.30.160.60:FF:000358">
    <property type="entry name" value="zinc finger protein 24"/>
    <property type="match status" value="1"/>
</dbReference>
<dbReference type="Gene3D" id="3.30.160.60">
    <property type="entry name" value="Classic Zinc Finger"/>
    <property type="match status" value="10"/>
</dbReference>
<dbReference type="PROSITE" id="PS50157">
    <property type="entry name" value="ZINC_FINGER_C2H2_2"/>
    <property type="match status" value="11"/>
</dbReference>
<evidence type="ECO:0000256" key="10">
    <source>
        <dbReference type="ARBA" id="ARBA00023015"/>
    </source>
</evidence>
<dbReference type="FunFam" id="3.30.160.60:FF:002072">
    <property type="entry name" value="Zinc finger protein 134"/>
    <property type="match status" value="1"/>
</dbReference>
<feature type="domain" description="C2H2-type" evidence="15">
    <location>
        <begin position="333"/>
        <end position="360"/>
    </location>
</feature>
<dbReference type="GO" id="GO:0003677">
    <property type="term" value="F:DNA binding"/>
    <property type="evidence" value="ECO:0007669"/>
    <property type="project" value="UniProtKB-KW"/>
</dbReference>
<dbReference type="InterPro" id="IPR036236">
    <property type="entry name" value="Znf_C2H2_sf"/>
</dbReference>
<evidence type="ECO:0000256" key="8">
    <source>
        <dbReference type="ARBA" id="ARBA00022833"/>
    </source>
</evidence>
<dbReference type="CTD" id="7693"/>
<dbReference type="RefSeq" id="XP_032119143.1">
    <property type="nucleotide sequence ID" value="XM_032263252.1"/>
</dbReference>
<dbReference type="InterPro" id="IPR013087">
    <property type="entry name" value="Znf_C2H2_type"/>
</dbReference>
<protein>
    <submittedName>
        <fullName evidence="17">Zinc finger protein 134</fullName>
    </submittedName>
</protein>
<dbReference type="FunFam" id="3.30.160.60:FF:000443">
    <property type="entry name" value="Zinc finger protein 41"/>
    <property type="match status" value="1"/>
</dbReference>
<comment type="subcellular location">
    <subcellularLocation>
        <location evidence="2">Nucleus</location>
    </subcellularLocation>
</comment>
<evidence type="ECO:0000259" key="15">
    <source>
        <dbReference type="PROSITE" id="PS50157"/>
    </source>
</evidence>
<organism evidence="16 17">
    <name type="scientific">Sapajus apella</name>
    <name type="common">Brown-capped capuchin</name>
    <name type="synonym">Cebus apella</name>
    <dbReference type="NCBI Taxonomy" id="9515"/>
    <lineage>
        <taxon>Eukaryota</taxon>
        <taxon>Metazoa</taxon>
        <taxon>Chordata</taxon>
        <taxon>Craniata</taxon>
        <taxon>Vertebrata</taxon>
        <taxon>Euteleostomi</taxon>
        <taxon>Mammalia</taxon>
        <taxon>Eutheria</taxon>
        <taxon>Euarchontoglires</taxon>
        <taxon>Primates</taxon>
        <taxon>Haplorrhini</taxon>
        <taxon>Platyrrhini</taxon>
        <taxon>Cebidae</taxon>
        <taxon>Cebinae</taxon>
        <taxon>Sapajus</taxon>
    </lineage>
</organism>
<dbReference type="FunFam" id="3.30.160.60:FF:001478">
    <property type="entry name" value="Zinc finger protein 134"/>
    <property type="match status" value="2"/>
</dbReference>
<feature type="domain" description="C2H2-type" evidence="15">
    <location>
        <begin position="529"/>
        <end position="556"/>
    </location>
</feature>
<feature type="domain" description="C2H2-type" evidence="15">
    <location>
        <begin position="207"/>
        <end position="234"/>
    </location>
</feature>
<name>A0A6J3GM46_SAPAP</name>
<feature type="domain" description="C2H2-type" evidence="15">
    <location>
        <begin position="389"/>
        <end position="416"/>
    </location>
</feature>
<evidence type="ECO:0000313" key="17">
    <source>
        <dbReference type="RefSeq" id="XP_032119143.1"/>
    </source>
</evidence>
<evidence type="ECO:0000256" key="3">
    <source>
        <dbReference type="ARBA" id="ARBA00006991"/>
    </source>
</evidence>
<sequence>MLRAFPCGLKVSGREFRHLSRGRHIVGSPVGSSEQKLGVAERFLGGGSGRVREETLFALQSGSPAKTPRLRPRGRTIAVPGFRDLGVPRGLVRSTNCDGGGRGVGPGAGPLSLMNCNKRENSRCLTEEGMTLVTAGGAWAGPGCWHGVKDEEASSEQSVSIAVSHVNTSKAGLPTQTAHRCDICGPILKDILHLDEHQGTHHGLKLHTCEACERQFWVSANLHQHPKCYSIEKPLRRDEGEASFVNNCTVSKEPHPSEKPFACKEEKKNFQAALGACQQKATRSKRKTHRSTESGDALHGEQMNYECSECGKAFSRKDTLVQHQRIHSGEKPYECSECGKAFSRKATLVQHQRIHTGERPYECSECGKTFSRKDNLTQHKRIHTGEMPYKCNECGKYFSHHSNLIVHQRVHNGARPYKCSDCGKVFRHKSTLVQHESIHTGENPYDCSDCGKSFGHKYTLIKHQRIHTESKPFECIECGKFFSRSSDFIAHQRVHTGERPFVCSKCGKDFIRTSHLVRHQRVHTGERPYECSECGKAYSLSSHLNRHQKVHTAGRL</sequence>
<accession>A0A6J3GM46</accession>
<dbReference type="GeneID" id="116539967"/>
<feature type="domain" description="C2H2-type" evidence="15">
    <location>
        <begin position="179"/>
        <end position="206"/>
    </location>
</feature>
<reference evidence="17" key="1">
    <citation type="submission" date="2025-08" db="UniProtKB">
        <authorList>
            <consortium name="RefSeq"/>
        </authorList>
    </citation>
    <scope>IDENTIFICATION</scope>
    <source>
        <tissue evidence="17">Blood</tissue>
    </source>
</reference>
<evidence type="ECO:0000256" key="6">
    <source>
        <dbReference type="ARBA" id="ARBA00022737"/>
    </source>
</evidence>
<keyword evidence="5" id="KW-0479">Metal-binding</keyword>
<keyword evidence="7 14" id="KW-0863">Zinc-finger</keyword>
<dbReference type="AlphaFoldDB" id="A0A6J3GM46"/>
<keyword evidence="9" id="KW-0832">Ubl conjugation</keyword>